<protein>
    <submittedName>
        <fullName evidence="2">HAD hydrolase-like protein</fullName>
    </submittedName>
</protein>
<reference evidence="2 3" key="1">
    <citation type="submission" date="2019-08" db="EMBL/GenBank/DDBJ databases">
        <authorList>
            <person name="Grouzdev D."/>
            <person name="Tikhonova E."/>
            <person name="Kravchenko I."/>
        </authorList>
    </citation>
    <scope>NUCLEOTIDE SEQUENCE [LARGE SCALE GENOMIC DNA]</scope>
    <source>
        <strain evidence="2 3">59b</strain>
    </source>
</reference>
<comment type="caution">
    <text evidence="2">The sequence shown here is derived from an EMBL/GenBank/DDBJ whole genome shotgun (WGS) entry which is preliminary data.</text>
</comment>
<dbReference type="Gene3D" id="3.40.50.1000">
    <property type="entry name" value="HAD superfamily/HAD-like"/>
    <property type="match status" value="1"/>
</dbReference>
<keyword evidence="1 2" id="KW-0378">Hydrolase</keyword>
<dbReference type="InterPro" id="IPR036412">
    <property type="entry name" value="HAD-like_sf"/>
</dbReference>
<dbReference type="Proteomes" id="UP000324927">
    <property type="component" value="Unassembled WGS sequence"/>
</dbReference>
<dbReference type="InterPro" id="IPR006439">
    <property type="entry name" value="HAD-SF_hydro_IA"/>
</dbReference>
<dbReference type="InterPro" id="IPR051540">
    <property type="entry name" value="S-2-haloacid_dehalogenase"/>
</dbReference>
<dbReference type="PANTHER" id="PTHR43316:SF3">
    <property type="entry name" value="HALOACID DEHALOGENASE, TYPE II (AFU_ORTHOLOGUE AFUA_2G07750)-RELATED"/>
    <property type="match status" value="1"/>
</dbReference>
<dbReference type="SUPFAM" id="SSF56784">
    <property type="entry name" value="HAD-like"/>
    <property type="match status" value="1"/>
</dbReference>
<dbReference type="AlphaFoldDB" id="A0A5A9FYB6"/>
<dbReference type="GO" id="GO:0016787">
    <property type="term" value="F:hydrolase activity"/>
    <property type="evidence" value="ECO:0007669"/>
    <property type="project" value="UniProtKB-KW"/>
</dbReference>
<dbReference type="OrthoDB" id="7989657at2"/>
<dbReference type="Gene3D" id="1.10.150.750">
    <property type="match status" value="1"/>
</dbReference>
<accession>A0A5A9FYB6</accession>
<dbReference type="PRINTS" id="PR00413">
    <property type="entry name" value="HADHALOGNASE"/>
</dbReference>
<dbReference type="SFLD" id="SFLDS00003">
    <property type="entry name" value="Haloacid_Dehalogenase"/>
    <property type="match status" value="1"/>
</dbReference>
<dbReference type="Pfam" id="PF00702">
    <property type="entry name" value="Hydrolase"/>
    <property type="match status" value="1"/>
</dbReference>
<dbReference type="RefSeq" id="WP_149235614.1">
    <property type="nucleotide sequence ID" value="NZ_JALJXJ010000029.1"/>
</dbReference>
<gene>
    <name evidence="2" type="ORF">FZ942_34850</name>
</gene>
<dbReference type="InterPro" id="IPR023214">
    <property type="entry name" value="HAD_sf"/>
</dbReference>
<sequence length="229" mass="25156">MDAIKAVTFDYFGTLVDVDAGGTAGMAQVLSRLGRGDLDAAALYLDWDMRNVQLYRSSAYRRYREVAAEALAATLAEAGVEQVDTDQLPPLTETLLTGLVEQAPPHPEVPEILALLAAKYPLMPITNMDSDLFARSRLASFFPSVTTAEMARAYKPSERIFRLALERLALAPGEVLHASLASWADIDGAKPLGMRVVWINRTGDRLGPWQPRPDHEFADLNGLREVLAF</sequence>
<dbReference type="SFLD" id="SFLDG01129">
    <property type="entry name" value="C1.5:_HAD__Beta-PGM__Phosphata"/>
    <property type="match status" value="1"/>
</dbReference>
<evidence type="ECO:0000313" key="3">
    <source>
        <dbReference type="Proteomes" id="UP000324927"/>
    </source>
</evidence>
<evidence type="ECO:0000256" key="1">
    <source>
        <dbReference type="ARBA" id="ARBA00022801"/>
    </source>
</evidence>
<name>A0A5A9FYB6_AZOLI</name>
<proteinExistence type="predicted"/>
<organism evidence="2 3">
    <name type="scientific">Azospirillum lipoferum</name>
    <dbReference type="NCBI Taxonomy" id="193"/>
    <lineage>
        <taxon>Bacteria</taxon>
        <taxon>Pseudomonadati</taxon>
        <taxon>Pseudomonadota</taxon>
        <taxon>Alphaproteobacteria</taxon>
        <taxon>Rhodospirillales</taxon>
        <taxon>Azospirillaceae</taxon>
        <taxon>Azospirillum</taxon>
    </lineage>
</organism>
<dbReference type="PANTHER" id="PTHR43316">
    <property type="entry name" value="HYDROLASE, HALOACID DELAHOGENASE-RELATED"/>
    <property type="match status" value="1"/>
</dbReference>
<keyword evidence="3" id="KW-1185">Reference proteome</keyword>
<evidence type="ECO:0000313" key="2">
    <source>
        <dbReference type="EMBL" id="KAA0586532.1"/>
    </source>
</evidence>
<dbReference type="EMBL" id="VTTN01000032">
    <property type="protein sequence ID" value="KAA0586532.1"/>
    <property type="molecule type" value="Genomic_DNA"/>
</dbReference>